<dbReference type="AlphaFoldDB" id="A0A8E2B8D7"/>
<evidence type="ECO:0000256" key="1">
    <source>
        <dbReference type="SAM" id="MobiDB-lite"/>
    </source>
</evidence>
<sequence length="427" mass="44006">MKLGRKRPRPVLIGGLVVVLFAAAVWFAVSAQHGLPGSTATTVKAAFADVGSLRVGDEVRIASVRVGQVGRIDLVNGQAIAELDLSGVDKVYRNASAAAAAVGARSALGLKYVDLKPGTPDAGEIQPDQVIPAAKTTGAQDITDLLTVLDQPTRDALGSTLRETGGGLAGHGDELGDALKNLPTELPDLGTVAKALSADGGADTTRLLTALDKFAGRFTGRQQELTTLVDNLDSTLRAAGVDQAKPLADSIRKAPDTLSDVRGALQAVKQPLADTRSAMTSLRPGAQALGAATPDVRGVLREGVSPLQKVPGVADQAKPAVDGLTGVMTDAQPLAPRLTRTVNLAADPLGTLANYSTDIADFFSYVTRALSDGDDAGHSARFFVMPGTEMLTGLIPGLKDPLTQRDPYAPPGQAINENRAPLAGTGQ</sequence>
<organism evidence="3 4">
    <name type="scientific">Amycolatopsis echigonensis</name>
    <dbReference type="NCBI Taxonomy" id="2576905"/>
    <lineage>
        <taxon>Bacteria</taxon>
        <taxon>Bacillati</taxon>
        <taxon>Actinomycetota</taxon>
        <taxon>Actinomycetes</taxon>
        <taxon>Pseudonocardiales</taxon>
        <taxon>Pseudonocardiaceae</taxon>
        <taxon>Amycolatopsis</taxon>
    </lineage>
</organism>
<dbReference type="PANTHER" id="PTHR33371:SF4">
    <property type="entry name" value="INTERMEMBRANE PHOSPHOLIPID TRANSPORT SYSTEM BINDING PROTEIN MLAD"/>
    <property type="match status" value="1"/>
</dbReference>
<name>A0A8E2B8D7_9PSEU</name>
<evidence type="ECO:0000259" key="2">
    <source>
        <dbReference type="Pfam" id="PF02470"/>
    </source>
</evidence>
<comment type="caution">
    <text evidence="3">The sequence shown here is derived from an EMBL/GenBank/DDBJ whole genome shotgun (WGS) entry which is preliminary data.</text>
</comment>
<feature type="domain" description="Mce/MlaD" evidence="2">
    <location>
        <begin position="41"/>
        <end position="118"/>
    </location>
</feature>
<dbReference type="InterPro" id="IPR052336">
    <property type="entry name" value="MlaD_Phospholipid_Transporter"/>
</dbReference>
<accession>A0A8E2B8D7</accession>
<dbReference type="PANTHER" id="PTHR33371">
    <property type="entry name" value="INTERMEMBRANE PHOSPHOLIPID TRANSPORT SYSTEM BINDING PROTEIN MLAD-RELATED"/>
    <property type="match status" value="1"/>
</dbReference>
<evidence type="ECO:0000313" key="3">
    <source>
        <dbReference type="EMBL" id="MBB2504916.1"/>
    </source>
</evidence>
<dbReference type="RefSeq" id="WP_183126575.1">
    <property type="nucleotide sequence ID" value="NZ_JACJHR010000085.1"/>
</dbReference>
<evidence type="ECO:0000313" key="4">
    <source>
        <dbReference type="Proteomes" id="UP000550260"/>
    </source>
</evidence>
<protein>
    <submittedName>
        <fullName evidence="3">MCE family protein</fullName>
    </submittedName>
</protein>
<dbReference type="Proteomes" id="UP000550260">
    <property type="component" value="Unassembled WGS sequence"/>
</dbReference>
<gene>
    <name evidence="3" type="ORF">H5411_37965</name>
</gene>
<dbReference type="EMBL" id="JACJHR010000085">
    <property type="protein sequence ID" value="MBB2504916.1"/>
    <property type="molecule type" value="Genomic_DNA"/>
</dbReference>
<proteinExistence type="predicted"/>
<dbReference type="InterPro" id="IPR003399">
    <property type="entry name" value="Mce/MlaD"/>
</dbReference>
<feature type="region of interest" description="Disordered" evidence="1">
    <location>
        <begin position="399"/>
        <end position="427"/>
    </location>
</feature>
<dbReference type="Pfam" id="PF02470">
    <property type="entry name" value="MlaD"/>
    <property type="match status" value="1"/>
</dbReference>
<reference evidence="3 4" key="1">
    <citation type="submission" date="2020-08" db="EMBL/GenBank/DDBJ databases">
        <title>Amycolatopsis echigonensis JCM 21831.</title>
        <authorList>
            <person name="Tedsree N."/>
            <person name="Kuncharoen N."/>
            <person name="Likhitwitayawuid K."/>
            <person name="Tanasupawat S."/>
        </authorList>
    </citation>
    <scope>NUCLEOTIDE SEQUENCE [LARGE SCALE GENOMIC DNA]</scope>
    <source>
        <strain evidence="3 4">JCM 21831</strain>
    </source>
</reference>